<dbReference type="Pfam" id="PF18911">
    <property type="entry name" value="PKD_4"/>
    <property type="match status" value="1"/>
</dbReference>
<feature type="domain" description="PKD" evidence="2">
    <location>
        <begin position="489"/>
        <end position="531"/>
    </location>
</feature>
<reference evidence="3 4" key="1">
    <citation type="submission" date="2021-03" db="EMBL/GenBank/DDBJ databases">
        <title>novel species isolated from a fishpond in China.</title>
        <authorList>
            <person name="Lu H."/>
            <person name="Cai Z."/>
        </authorList>
    </citation>
    <scope>NUCLEOTIDE SEQUENCE [LARGE SCALE GENOMIC DNA]</scope>
    <source>
        <strain evidence="3 4">JCM 31546</strain>
    </source>
</reference>
<comment type="caution">
    <text evidence="3">The sequence shown here is derived from an EMBL/GenBank/DDBJ whole genome shotgun (WGS) entry which is preliminary data.</text>
</comment>
<dbReference type="PROSITE" id="PS50093">
    <property type="entry name" value="PKD"/>
    <property type="match status" value="1"/>
</dbReference>
<dbReference type="InterPro" id="IPR000601">
    <property type="entry name" value="PKD_dom"/>
</dbReference>
<proteinExistence type="predicted"/>
<dbReference type="InterPro" id="IPR025667">
    <property type="entry name" value="SprB_repeat"/>
</dbReference>
<dbReference type="PANTHER" id="PTHR46534">
    <property type="entry name" value="IGGFC_BINDING DOMAIN-CONTAINING PROTEIN"/>
    <property type="match status" value="1"/>
</dbReference>
<name>A0ABS3BS80_9BACT</name>
<feature type="chain" id="PRO_5045913262" evidence="1">
    <location>
        <begin position="24"/>
        <end position="1047"/>
    </location>
</feature>
<dbReference type="PANTHER" id="PTHR46534:SF2">
    <property type="entry name" value="VWFD DOMAIN-CONTAINING PROTEIN"/>
    <property type="match status" value="1"/>
</dbReference>
<evidence type="ECO:0000256" key="1">
    <source>
        <dbReference type="SAM" id="SignalP"/>
    </source>
</evidence>
<evidence type="ECO:0000313" key="3">
    <source>
        <dbReference type="EMBL" id="MBN7800534.1"/>
    </source>
</evidence>
<dbReference type="InterPro" id="IPR013783">
    <property type="entry name" value="Ig-like_fold"/>
</dbReference>
<dbReference type="Pfam" id="PF13585">
    <property type="entry name" value="CHU_C"/>
    <property type="match status" value="1"/>
</dbReference>
<dbReference type="InterPro" id="IPR035234">
    <property type="entry name" value="IgGFc-bd_N"/>
</dbReference>
<organism evidence="3 4">
    <name type="scientific">Algoriphagus aestuariicola</name>
    <dbReference type="NCBI Taxonomy" id="1852016"/>
    <lineage>
        <taxon>Bacteria</taxon>
        <taxon>Pseudomonadati</taxon>
        <taxon>Bacteroidota</taxon>
        <taxon>Cytophagia</taxon>
        <taxon>Cytophagales</taxon>
        <taxon>Cyclobacteriaceae</taxon>
        <taxon>Algoriphagus</taxon>
    </lineage>
</organism>
<accession>A0ABS3BS80</accession>
<dbReference type="SUPFAM" id="SSF49299">
    <property type="entry name" value="PKD domain"/>
    <property type="match status" value="1"/>
</dbReference>
<dbReference type="InterPro" id="IPR045829">
    <property type="entry name" value="PKD_6"/>
</dbReference>
<evidence type="ECO:0000313" key="4">
    <source>
        <dbReference type="Proteomes" id="UP000664698"/>
    </source>
</evidence>
<protein>
    <submittedName>
        <fullName evidence="3">Gliding motility-associated C-terminal domain-containing protein</fullName>
    </submittedName>
</protein>
<dbReference type="Proteomes" id="UP000664698">
    <property type="component" value="Unassembled WGS sequence"/>
</dbReference>
<feature type="signal peptide" evidence="1">
    <location>
        <begin position="1"/>
        <end position="23"/>
    </location>
</feature>
<dbReference type="InterPro" id="IPR035986">
    <property type="entry name" value="PKD_dom_sf"/>
</dbReference>
<dbReference type="Pfam" id="PF13573">
    <property type="entry name" value="SprB"/>
    <property type="match status" value="2"/>
</dbReference>
<keyword evidence="4" id="KW-1185">Reference proteome</keyword>
<dbReference type="Gene3D" id="2.60.40.10">
    <property type="entry name" value="Immunoglobulins"/>
    <property type="match status" value="1"/>
</dbReference>
<dbReference type="SMART" id="SM00089">
    <property type="entry name" value="PKD"/>
    <property type="match status" value="1"/>
</dbReference>
<dbReference type="InterPro" id="IPR022409">
    <property type="entry name" value="PKD/Chitinase_dom"/>
</dbReference>
<sequence>MTKKLLRLLLLFFMASASFSALGQISTVGKEFWVGFMENNRVNSGGQAGPGAPDFAVLVVTANENTTGAIEYLGQSLPFSLNAGQQFAVRVPSQDLDLLHRNSGVVENKGIHITATGNIAVHAFNERVRSADGTVVLPVGALGRDYYVTSHFELLTAPVTYDGNINNESLLLVVATEDNTEIEITTSVNTVSGNQANVPSTITLNRGQSYQIKARGDLTGSRVRVIGDNADECKKIAVFGGNKWTSVGNCGEANDHLFQQAYPVNTWGTSFVHVGLLGRSSGELVKVLAAEDGTEVFVNGNSRGTVNQGEFLTLEFNADESGKIDTSKPSSVSVLSKSMACNNPSAPGASTGDPFIITYSPSEQFLTNLTFNSIDLPSIVNHYVNVVVKTGTQNGTVLDGQNIGNQFSALPGDASFQFARINISRGVHSLRNPDGFAAYSYGFGELESYGYAAGAALDNLKFEAEVDYDFEVEGEKIACLNHEGIWALSSTNPDFTYFVWDFGDSSPTKTGQEVPHTFNKAGTYEVKVLAALSPNSCEQQEEVTFEVEVIETEALLEGEQSVCPEVEQVMYRVSGLLNVARKEFEVEGGVIVKDYGDSVLVNWGPANSNAKIRLIPYSENGCPGAALELPVTINQRIVVGAASGELEVCFDPAVSHSYSAPITVSGRGYEWTVTGGQILSGQGGSEIEVTWDQPGIIGTVEYTAYSLVDAQCEGRAEAIQVKVAGEFVVETKTLKEITCSGDNSGSIALDVRGGVAPYRYEWLHDPALNSAEALGLIEGVYQVKVTDQLGCTRLIDNLILTAPEPLEILSLAPTAVSCYGKADGTVNLAIAGGVGPYTFEYSGPRVFSGQISLSDMPSGNYDWEVKDANGCIIPVTFEIISPIALEADVRLEKAACPGGSNGELFVLPKGGLGPFIYLWKDPGLSGNLVTGLGAGVYELEIKDATGCISVGRGVVREAAPEVRMPTGFDPRQSPGVYRGVTSCETNFRLWIYNRWGQLIYSGTEGWDGRANGEDAPAGTYTYLARYDFDLEGVPQSSEFRGGFTLIR</sequence>
<dbReference type="Pfam" id="PF19408">
    <property type="entry name" value="PKD_6"/>
    <property type="match status" value="1"/>
</dbReference>
<dbReference type="CDD" id="cd00146">
    <property type="entry name" value="PKD"/>
    <property type="match status" value="1"/>
</dbReference>
<gene>
    <name evidence="3" type="ORF">J0A67_06665</name>
</gene>
<dbReference type="Pfam" id="PF17517">
    <property type="entry name" value="IgGFc_binding"/>
    <property type="match status" value="1"/>
</dbReference>
<dbReference type="EMBL" id="JAFKCW010000001">
    <property type="protein sequence ID" value="MBN7800534.1"/>
    <property type="molecule type" value="Genomic_DNA"/>
</dbReference>
<dbReference type="RefSeq" id="WP_206568481.1">
    <property type="nucleotide sequence ID" value="NZ_JAFKCW010000001.1"/>
</dbReference>
<keyword evidence="1" id="KW-0732">Signal</keyword>
<evidence type="ECO:0000259" key="2">
    <source>
        <dbReference type="PROSITE" id="PS50093"/>
    </source>
</evidence>